<name>A0A1C7LYU0_GRIFR</name>
<sequence length="215" mass="23512">MYPSQQHAIKTCHKLTELLPPNRIKSVHLTLTLINTPSLEYEDDTSSQRTVSEILRHVDSGFAENVEDVSPALLLRTPNNERHAPSSPIKPFPVIIREQPIGAAVDPRACQPRMLTKDAVEIIDIGEATAINCRAREVMICMLGQGVRGAIVHGKGAGIETIGTRSHEGGSSTEVLAAVKLEMEEMEYIESGDGVDVGRDARPDVRRGDVQHLTH</sequence>
<feature type="region of interest" description="Disordered" evidence="1">
    <location>
        <begin position="192"/>
        <end position="215"/>
    </location>
</feature>
<keyword evidence="3" id="KW-1185">Reference proteome</keyword>
<comment type="caution">
    <text evidence="2">The sequence shown here is derived from an EMBL/GenBank/DDBJ whole genome shotgun (WGS) entry which is preliminary data.</text>
</comment>
<gene>
    <name evidence="2" type="ORF">A0H81_10252</name>
</gene>
<proteinExistence type="predicted"/>
<dbReference type="AlphaFoldDB" id="A0A1C7LYU0"/>
<dbReference type="EMBL" id="LUGG01000015">
    <property type="protein sequence ID" value="OBZ69875.1"/>
    <property type="molecule type" value="Genomic_DNA"/>
</dbReference>
<evidence type="ECO:0000256" key="1">
    <source>
        <dbReference type="SAM" id="MobiDB-lite"/>
    </source>
</evidence>
<dbReference type="Proteomes" id="UP000092993">
    <property type="component" value="Unassembled WGS sequence"/>
</dbReference>
<reference evidence="2 3" key="1">
    <citation type="submission" date="2016-03" db="EMBL/GenBank/DDBJ databases">
        <title>Whole genome sequencing of Grifola frondosa 9006-11.</title>
        <authorList>
            <person name="Min B."/>
            <person name="Park H."/>
            <person name="Kim J.-G."/>
            <person name="Cho H."/>
            <person name="Oh Y.-L."/>
            <person name="Kong W.-S."/>
            <person name="Choi I.-G."/>
        </authorList>
    </citation>
    <scope>NUCLEOTIDE SEQUENCE [LARGE SCALE GENOMIC DNA]</scope>
    <source>
        <strain evidence="2 3">9006-11</strain>
    </source>
</reference>
<protein>
    <submittedName>
        <fullName evidence="2">Uncharacterized protein</fullName>
    </submittedName>
</protein>
<dbReference type="OrthoDB" id="10261408at2759"/>
<evidence type="ECO:0000313" key="3">
    <source>
        <dbReference type="Proteomes" id="UP000092993"/>
    </source>
</evidence>
<accession>A0A1C7LYU0</accession>
<organism evidence="2 3">
    <name type="scientific">Grifola frondosa</name>
    <name type="common">Maitake</name>
    <name type="synonym">Polyporus frondosus</name>
    <dbReference type="NCBI Taxonomy" id="5627"/>
    <lineage>
        <taxon>Eukaryota</taxon>
        <taxon>Fungi</taxon>
        <taxon>Dikarya</taxon>
        <taxon>Basidiomycota</taxon>
        <taxon>Agaricomycotina</taxon>
        <taxon>Agaricomycetes</taxon>
        <taxon>Polyporales</taxon>
        <taxon>Grifolaceae</taxon>
        <taxon>Grifola</taxon>
    </lineage>
</organism>
<feature type="compositionally biased region" description="Basic and acidic residues" evidence="1">
    <location>
        <begin position="196"/>
        <end position="215"/>
    </location>
</feature>
<evidence type="ECO:0000313" key="2">
    <source>
        <dbReference type="EMBL" id="OBZ69875.1"/>
    </source>
</evidence>